<evidence type="ECO:0000313" key="3">
    <source>
        <dbReference type="Proteomes" id="UP000324222"/>
    </source>
</evidence>
<sequence length="99" mass="10268">MSQQHRRCCSVPFAVLCQSVNAAPRRLQGGRRGGAPLHGTVSTGYRRVTRGSEARGEPFPSPLAAPPTPSALPPIPPPSPASPCGPPGLSQFVCEQTAV</sequence>
<dbReference type="Proteomes" id="UP000324222">
    <property type="component" value="Unassembled WGS sequence"/>
</dbReference>
<reference evidence="2 3" key="1">
    <citation type="submission" date="2019-05" db="EMBL/GenBank/DDBJ databases">
        <title>Another draft genome of Portunus trituberculatus and its Hox gene families provides insights of decapod evolution.</title>
        <authorList>
            <person name="Jeong J.-H."/>
            <person name="Song I."/>
            <person name="Kim S."/>
            <person name="Choi T."/>
            <person name="Kim D."/>
            <person name="Ryu S."/>
            <person name="Kim W."/>
        </authorList>
    </citation>
    <scope>NUCLEOTIDE SEQUENCE [LARGE SCALE GENOMIC DNA]</scope>
    <source>
        <tissue evidence="2">Muscle</tissue>
    </source>
</reference>
<feature type="region of interest" description="Disordered" evidence="1">
    <location>
        <begin position="47"/>
        <end position="88"/>
    </location>
</feature>
<feature type="compositionally biased region" description="Pro residues" evidence="1">
    <location>
        <begin position="59"/>
        <end position="86"/>
    </location>
</feature>
<proteinExistence type="predicted"/>
<dbReference type="EMBL" id="VSRR010001184">
    <property type="protein sequence ID" value="MPC23257.1"/>
    <property type="molecule type" value="Genomic_DNA"/>
</dbReference>
<evidence type="ECO:0000313" key="2">
    <source>
        <dbReference type="EMBL" id="MPC23257.1"/>
    </source>
</evidence>
<evidence type="ECO:0000256" key="1">
    <source>
        <dbReference type="SAM" id="MobiDB-lite"/>
    </source>
</evidence>
<accession>A0A5B7DQ72</accession>
<comment type="caution">
    <text evidence="2">The sequence shown here is derived from an EMBL/GenBank/DDBJ whole genome shotgun (WGS) entry which is preliminary data.</text>
</comment>
<keyword evidence="3" id="KW-1185">Reference proteome</keyword>
<organism evidence="2 3">
    <name type="scientific">Portunus trituberculatus</name>
    <name type="common">Swimming crab</name>
    <name type="synonym">Neptunus trituberculatus</name>
    <dbReference type="NCBI Taxonomy" id="210409"/>
    <lineage>
        <taxon>Eukaryota</taxon>
        <taxon>Metazoa</taxon>
        <taxon>Ecdysozoa</taxon>
        <taxon>Arthropoda</taxon>
        <taxon>Crustacea</taxon>
        <taxon>Multicrustacea</taxon>
        <taxon>Malacostraca</taxon>
        <taxon>Eumalacostraca</taxon>
        <taxon>Eucarida</taxon>
        <taxon>Decapoda</taxon>
        <taxon>Pleocyemata</taxon>
        <taxon>Brachyura</taxon>
        <taxon>Eubrachyura</taxon>
        <taxon>Portunoidea</taxon>
        <taxon>Portunidae</taxon>
        <taxon>Portuninae</taxon>
        <taxon>Portunus</taxon>
    </lineage>
</organism>
<dbReference type="AlphaFoldDB" id="A0A5B7DQ72"/>
<name>A0A5B7DQ72_PORTR</name>
<protein>
    <submittedName>
        <fullName evidence="2">Uncharacterized protein</fullName>
    </submittedName>
</protein>
<gene>
    <name evidence="2" type="ORF">E2C01_016297</name>
</gene>